<feature type="compositionally biased region" description="Low complexity" evidence="7">
    <location>
        <begin position="142"/>
        <end position="153"/>
    </location>
</feature>
<evidence type="ECO:0000256" key="3">
    <source>
        <dbReference type="ARBA" id="ARBA00022692"/>
    </source>
</evidence>
<accession>A0A2P6SMK7</accession>
<sequence length="595" mass="65408">MTWASPKGSISMNQYPKTVSWIAVSVGGLAMFLLFASWVLVSFPIGSTVRGYFYGVDSLQKLEFSSSSGNPILVDSLVPNNVVMSDKDAVSESSSDKNVGSDSNSEGPTSSNSPLVGSEAKDLPDVPVVNENVISVKPVDQPVPSGSSSSSVGENVETTPQTLANDTNSQVSLSTTHNESEDAAKPALGSSNVTEISVGPEQIDATTSSSDSKSGSNPASSDLSNDASTGSVDTGCDLYHGSWFYDSSGPQYTNNTCPVLTQMQNCQGNGRPDKEYENWRWKPLQCDLPSFDAWKFLELMRGKTIAFIGDSVARNHMESLLCILWQVEAPKNRGNKKMQRYYFRSTNTFVVRIWSSWLVKQTSEAFDFAPEGVAKLHLDAPDDRLMDVIPQFDVIIFSSGHWFAKQSVYILNNEIVGGQLWWPDKSKQMKINNIEAFGISVETMLTALATHPNYTGIAIVRSYSPDHYEGGAWNTGGSCTGKVRPLAPGQRVENGFTNIMHEKQVMGFNRAIKKLTNKSKLKLMDITEAFEYRHDGHPGPYRSPDPNKQTKRGPDGKPPPQDCLHWCMPGPVDTWNEFVLEIIRREYEGSRNLSS</sequence>
<keyword evidence="12" id="KW-1185">Reference proteome</keyword>
<dbReference type="OrthoDB" id="630188at2759"/>
<proteinExistence type="inferred from homology"/>
<evidence type="ECO:0000313" key="12">
    <source>
        <dbReference type="Proteomes" id="UP000238479"/>
    </source>
</evidence>
<dbReference type="AlphaFoldDB" id="A0A2P6SMK7"/>
<comment type="subcellular location">
    <subcellularLocation>
        <location evidence="1">Membrane</location>
        <topology evidence="1">Single-pass membrane protein</topology>
    </subcellularLocation>
</comment>
<feature type="compositionally biased region" description="Polar residues" evidence="7">
    <location>
        <begin position="156"/>
        <end position="177"/>
    </location>
</feature>
<evidence type="ECO:0000256" key="1">
    <source>
        <dbReference type="ARBA" id="ARBA00004167"/>
    </source>
</evidence>
<dbReference type="InterPro" id="IPR026057">
    <property type="entry name" value="TBL_C"/>
</dbReference>
<feature type="domain" description="Trichome birefringence-like C-terminal" evidence="9">
    <location>
        <begin position="288"/>
        <end position="581"/>
    </location>
</feature>
<dbReference type="PANTHER" id="PTHR32285">
    <property type="entry name" value="PROTEIN TRICHOME BIREFRINGENCE-LIKE 9-RELATED"/>
    <property type="match status" value="1"/>
</dbReference>
<comment type="caution">
    <text evidence="11">The sequence shown here is derived from an EMBL/GenBank/DDBJ whole genome shotgun (WGS) entry which is preliminary data.</text>
</comment>
<feature type="region of interest" description="Disordered" evidence="7">
    <location>
        <begin position="88"/>
        <end position="228"/>
    </location>
</feature>
<dbReference type="Gramene" id="PRQ59889">
    <property type="protein sequence ID" value="PRQ59889"/>
    <property type="gene ID" value="RchiOBHm_Chr1g0375151"/>
</dbReference>
<dbReference type="Pfam" id="PF13839">
    <property type="entry name" value="PC-Esterase"/>
    <property type="match status" value="1"/>
</dbReference>
<evidence type="ECO:0000313" key="11">
    <source>
        <dbReference type="EMBL" id="PRQ59889.1"/>
    </source>
</evidence>
<feature type="compositionally biased region" description="Low complexity" evidence="7">
    <location>
        <begin position="208"/>
        <end position="221"/>
    </location>
</feature>
<dbReference type="OMA" id="NVHTNIM"/>
<evidence type="ECO:0000256" key="6">
    <source>
        <dbReference type="ARBA" id="ARBA00023136"/>
    </source>
</evidence>
<dbReference type="Proteomes" id="UP000238479">
    <property type="component" value="Chromosome 1"/>
</dbReference>
<dbReference type="InterPro" id="IPR025846">
    <property type="entry name" value="TBL_N"/>
</dbReference>
<dbReference type="InterPro" id="IPR029962">
    <property type="entry name" value="TBL"/>
</dbReference>
<keyword evidence="5 8" id="KW-1133">Transmembrane helix</keyword>
<feature type="transmembrane region" description="Helical" evidence="8">
    <location>
        <begin position="21"/>
        <end position="41"/>
    </location>
</feature>
<keyword evidence="4" id="KW-0735">Signal-anchor</keyword>
<dbReference type="EMBL" id="PDCK01000039">
    <property type="protein sequence ID" value="PRQ59889.1"/>
    <property type="molecule type" value="Genomic_DNA"/>
</dbReference>
<evidence type="ECO:0000256" key="2">
    <source>
        <dbReference type="ARBA" id="ARBA00007727"/>
    </source>
</evidence>
<evidence type="ECO:0000256" key="7">
    <source>
        <dbReference type="SAM" id="MobiDB-lite"/>
    </source>
</evidence>
<feature type="compositionally biased region" description="Polar residues" evidence="7">
    <location>
        <begin position="91"/>
        <end position="115"/>
    </location>
</feature>
<dbReference type="Pfam" id="PF14416">
    <property type="entry name" value="PMR5N"/>
    <property type="match status" value="1"/>
</dbReference>
<keyword evidence="3 8" id="KW-0812">Transmembrane</keyword>
<evidence type="ECO:0000259" key="9">
    <source>
        <dbReference type="Pfam" id="PF13839"/>
    </source>
</evidence>
<dbReference type="GO" id="GO:0016413">
    <property type="term" value="F:O-acetyltransferase activity"/>
    <property type="evidence" value="ECO:0007669"/>
    <property type="project" value="InterPro"/>
</dbReference>
<feature type="domain" description="Trichome birefringence-like N-terminal" evidence="10">
    <location>
        <begin position="235"/>
        <end position="287"/>
    </location>
</feature>
<evidence type="ECO:0000256" key="5">
    <source>
        <dbReference type="ARBA" id="ARBA00022989"/>
    </source>
</evidence>
<dbReference type="PANTHER" id="PTHR32285:SF18">
    <property type="entry name" value="PROTEIN TRICHOME BIREFRINGENCE-LIKE 18"/>
    <property type="match status" value="1"/>
</dbReference>
<feature type="region of interest" description="Disordered" evidence="7">
    <location>
        <begin position="534"/>
        <end position="563"/>
    </location>
</feature>
<dbReference type="GO" id="GO:0016020">
    <property type="term" value="C:membrane"/>
    <property type="evidence" value="ECO:0007669"/>
    <property type="project" value="UniProtKB-SubCell"/>
</dbReference>
<keyword evidence="6 8" id="KW-0472">Membrane</keyword>
<evidence type="ECO:0000256" key="4">
    <source>
        <dbReference type="ARBA" id="ARBA00022968"/>
    </source>
</evidence>
<organism evidence="11 12">
    <name type="scientific">Rosa chinensis</name>
    <name type="common">China rose</name>
    <dbReference type="NCBI Taxonomy" id="74649"/>
    <lineage>
        <taxon>Eukaryota</taxon>
        <taxon>Viridiplantae</taxon>
        <taxon>Streptophyta</taxon>
        <taxon>Embryophyta</taxon>
        <taxon>Tracheophyta</taxon>
        <taxon>Spermatophyta</taxon>
        <taxon>Magnoliopsida</taxon>
        <taxon>eudicotyledons</taxon>
        <taxon>Gunneridae</taxon>
        <taxon>Pentapetalae</taxon>
        <taxon>rosids</taxon>
        <taxon>fabids</taxon>
        <taxon>Rosales</taxon>
        <taxon>Rosaceae</taxon>
        <taxon>Rosoideae</taxon>
        <taxon>Rosoideae incertae sedis</taxon>
        <taxon>Rosa</taxon>
    </lineage>
</organism>
<name>A0A2P6SMK7_ROSCH</name>
<protein>
    <submittedName>
        <fullName evidence="11">Putative PMR5 domain, PC-Esterase, protein trichome birefringence-like 17/18</fullName>
    </submittedName>
</protein>
<gene>
    <name evidence="11" type="ORF">RchiOBHm_Chr1g0375151</name>
</gene>
<dbReference type="STRING" id="74649.A0A2P6SMK7"/>
<dbReference type="GO" id="GO:0005794">
    <property type="term" value="C:Golgi apparatus"/>
    <property type="evidence" value="ECO:0007669"/>
    <property type="project" value="TreeGrafter"/>
</dbReference>
<evidence type="ECO:0000259" key="10">
    <source>
        <dbReference type="Pfam" id="PF14416"/>
    </source>
</evidence>
<evidence type="ECO:0000256" key="8">
    <source>
        <dbReference type="SAM" id="Phobius"/>
    </source>
</evidence>
<comment type="similarity">
    <text evidence="2">Belongs to the PC-esterase family. TBL subfamily.</text>
</comment>
<reference evidence="11 12" key="1">
    <citation type="journal article" date="2018" name="Nat. Genet.">
        <title>The Rosa genome provides new insights in the design of modern roses.</title>
        <authorList>
            <person name="Bendahmane M."/>
        </authorList>
    </citation>
    <scope>NUCLEOTIDE SEQUENCE [LARGE SCALE GENOMIC DNA]</scope>
    <source>
        <strain evidence="12">cv. Old Blush</strain>
    </source>
</reference>